<name>A0AAW2REM2_SESRA</name>
<sequence>MLKRVRGMLKRVRGMVMKFFINSGYDVDSDTEDEEGGNTEFEDGVEGSGRENEGEGEGGNTEFEDSDGEGEFTDFEDFNSDKDSDHEEGGPKYPVFNVIDNFDPKFEIGMLFSSKKELRDAIHSHAVKIRRNIKITKNDKRRLYAKSTSIGKKYEEIFRTDPKRSVKGFRQDVIKDIRCHVSKSQAYRAKWNALKTIEGLSVDQYSMLWDYVEELRRSNPGSTFILSRAASDGSGGSKFGKLYVYFEGLKLGFLAGCRKIISVDGCHLKGPHGGVMLTAVGITLTMILSHYLQQEQQQQAFKPPRKTPSSTPSSSAAAPATNPSSSAPAATPSSSSRHPSPAPRPGVAFAHVPFAPDHSQDLIMKAKERNIPAPLGFKVFHKDGKKFVTVNSLNAAVQSKRAQKLSKADGRRKRRLMGSLLGCFFFFVFTRD</sequence>
<dbReference type="Pfam" id="PF03108">
    <property type="entry name" value="DBD_Tnp_Mut"/>
    <property type="match status" value="1"/>
</dbReference>
<feature type="region of interest" description="Disordered" evidence="1">
    <location>
        <begin position="295"/>
        <end position="351"/>
    </location>
</feature>
<protein>
    <recommendedName>
        <fullName evidence="2">Transposase MuDR plant domain-containing protein</fullName>
    </recommendedName>
</protein>
<comment type="caution">
    <text evidence="3">The sequence shown here is derived from an EMBL/GenBank/DDBJ whole genome shotgun (WGS) entry which is preliminary data.</text>
</comment>
<dbReference type="InterPro" id="IPR004332">
    <property type="entry name" value="Transposase_MuDR"/>
</dbReference>
<evidence type="ECO:0000259" key="2">
    <source>
        <dbReference type="Pfam" id="PF03108"/>
    </source>
</evidence>
<feature type="domain" description="Transposase MuDR plant" evidence="2">
    <location>
        <begin position="105"/>
        <end position="149"/>
    </location>
</feature>
<evidence type="ECO:0000256" key="1">
    <source>
        <dbReference type="SAM" id="MobiDB-lite"/>
    </source>
</evidence>
<dbReference type="PANTHER" id="PTHR31973:SF191">
    <property type="entry name" value="OS05G0489400 PROTEIN"/>
    <property type="match status" value="1"/>
</dbReference>
<reference evidence="3" key="2">
    <citation type="journal article" date="2024" name="Plant">
        <title>Genomic evolution and insights into agronomic trait innovations of Sesamum species.</title>
        <authorList>
            <person name="Miao H."/>
            <person name="Wang L."/>
            <person name="Qu L."/>
            <person name="Liu H."/>
            <person name="Sun Y."/>
            <person name="Le M."/>
            <person name="Wang Q."/>
            <person name="Wei S."/>
            <person name="Zheng Y."/>
            <person name="Lin W."/>
            <person name="Duan Y."/>
            <person name="Cao H."/>
            <person name="Xiong S."/>
            <person name="Wang X."/>
            <person name="Wei L."/>
            <person name="Li C."/>
            <person name="Ma Q."/>
            <person name="Ju M."/>
            <person name="Zhao R."/>
            <person name="Li G."/>
            <person name="Mu C."/>
            <person name="Tian Q."/>
            <person name="Mei H."/>
            <person name="Zhang T."/>
            <person name="Gao T."/>
            <person name="Zhang H."/>
        </authorList>
    </citation>
    <scope>NUCLEOTIDE SEQUENCE</scope>
    <source>
        <strain evidence="3">G02</strain>
    </source>
</reference>
<feature type="region of interest" description="Disordered" evidence="1">
    <location>
        <begin position="27"/>
        <end position="90"/>
    </location>
</feature>
<dbReference type="EMBL" id="JACGWJ010000013">
    <property type="protein sequence ID" value="KAL0378652.1"/>
    <property type="molecule type" value="Genomic_DNA"/>
</dbReference>
<accession>A0AAW2REM2</accession>
<dbReference type="PANTHER" id="PTHR31973">
    <property type="entry name" value="POLYPROTEIN, PUTATIVE-RELATED"/>
    <property type="match status" value="1"/>
</dbReference>
<organism evidence="3">
    <name type="scientific">Sesamum radiatum</name>
    <name type="common">Black benniseed</name>
    <dbReference type="NCBI Taxonomy" id="300843"/>
    <lineage>
        <taxon>Eukaryota</taxon>
        <taxon>Viridiplantae</taxon>
        <taxon>Streptophyta</taxon>
        <taxon>Embryophyta</taxon>
        <taxon>Tracheophyta</taxon>
        <taxon>Spermatophyta</taxon>
        <taxon>Magnoliopsida</taxon>
        <taxon>eudicotyledons</taxon>
        <taxon>Gunneridae</taxon>
        <taxon>Pentapetalae</taxon>
        <taxon>asterids</taxon>
        <taxon>lamiids</taxon>
        <taxon>Lamiales</taxon>
        <taxon>Pedaliaceae</taxon>
        <taxon>Sesamum</taxon>
    </lineage>
</organism>
<reference evidence="3" key="1">
    <citation type="submission" date="2020-06" db="EMBL/GenBank/DDBJ databases">
        <authorList>
            <person name="Li T."/>
            <person name="Hu X."/>
            <person name="Zhang T."/>
            <person name="Song X."/>
            <person name="Zhang H."/>
            <person name="Dai N."/>
            <person name="Sheng W."/>
            <person name="Hou X."/>
            <person name="Wei L."/>
        </authorList>
    </citation>
    <scope>NUCLEOTIDE SEQUENCE</scope>
    <source>
        <strain evidence="3">G02</strain>
        <tissue evidence="3">Leaf</tissue>
    </source>
</reference>
<proteinExistence type="predicted"/>
<dbReference type="AlphaFoldDB" id="A0AAW2REM2"/>
<feature type="compositionally biased region" description="Acidic residues" evidence="1">
    <location>
        <begin position="62"/>
        <end position="78"/>
    </location>
</feature>
<gene>
    <name evidence="3" type="ORF">Sradi_3170700</name>
</gene>
<feature type="compositionally biased region" description="Low complexity" evidence="1">
    <location>
        <begin position="307"/>
        <end position="339"/>
    </location>
</feature>
<feature type="compositionally biased region" description="Basic and acidic residues" evidence="1">
    <location>
        <begin position="79"/>
        <end position="90"/>
    </location>
</feature>
<feature type="compositionally biased region" description="Acidic residues" evidence="1">
    <location>
        <begin position="27"/>
        <end position="45"/>
    </location>
</feature>
<evidence type="ECO:0000313" key="3">
    <source>
        <dbReference type="EMBL" id="KAL0378652.1"/>
    </source>
</evidence>